<evidence type="ECO:0000259" key="2">
    <source>
        <dbReference type="Pfam" id="PF03724"/>
    </source>
</evidence>
<protein>
    <submittedName>
        <fullName evidence="3">META domain-containing protein</fullName>
    </submittedName>
</protein>
<organism evidence="3 4">
    <name type="scientific">Sphingomonas cavernae</name>
    <dbReference type="NCBI Taxonomy" id="2320861"/>
    <lineage>
        <taxon>Bacteria</taxon>
        <taxon>Pseudomonadati</taxon>
        <taxon>Pseudomonadota</taxon>
        <taxon>Alphaproteobacteria</taxon>
        <taxon>Sphingomonadales</taxon>
        <taxon>Sphingomonadaceae</taxon>
        <taxon>Sphingomonas</taxon>
    </lineage>
</organism>
<dbReference type="PANTHER" id="PTHR35535:SF2">
    <property type="entry name" value="DUF306 DOMAIN-CONTAINING PROTEIN"/>
    <property type="match status" value="1"/>
</dbReference>
<dbReference type="AlphaFoldDB" id="A0A418WN34"/>
<dbReference type="Proteomes" id="UP000286100">
    <property type="component" value="Unassembled WGS sequence"/>
</dbReference>
<comment type="caution">
    <text evidence="3">The sequence shown here is derived from an EMBL/GenBank/DDBJ whole genome shotgun (WGS) entry which is preliminary data.</text>
</comment>
<dbReference type="PROSITE" id="PS51257">
    <property type="entry name" value="PROKAR_LIPOPROTEIN"/>
    <property type="match status" value="1"/>
</dbReference>
<dbReference type="Gene3D" id="2.40.128.270">
    <property type="match status" value="1"/>
</dbReference>
<keyword evidence="1" id="KW-0732">Signal</keyword>
<dbReference type="InterPro" id="IPR053147">
    <property type="entry name" value="Hsp_HslJ-like"/>
</dbReference>
<dbReference type="InterPro" id="IPR038670">
    <property type="entry name" value="HslJ-like_sf"/>
</dbReference>
<dbReference type="EMBL" id="QYUM01000003">
    <property type="protein sequence ID" value="RJF91413.1"/>
    <property type="molecule type" value="Genomic_DNA"/>
</dbReference>
<name>A0A418WN34_9SPHN</name>
<feature type="chain" id="PRO_5019039762" evidence="1">
    <location>
        <begin position="22"/>
        <end position="237"/>
    </location>
</feature>
<feature type="signal peptide" evidence="1">
    <location>
        <begin position="1"/>
        <end position="21"/>
    </location>
</feature>
<dbReference type="PANTHER" id="PTHR35535">
    <property type="entry name" value="HEAT SHOCK PROTEIN HSLJ"/>
    <property type="match status" value="1"/>
</dbReference>
<keyword evidence="4" id="KW-1185">Reference proteome</keyword>
<evidence type="ECO:0000313" key="4">
    <source>
        <dbReference type="Proteomes" id="UP000286100"/>
    </source>
</evidence>
<gene>
    <name evidence="3" type="ORF">D3876_15065</name>
</gene>
<sequence>MKTALPVAALLLAACSPTPPAGDAPPPVVGNYRAIGTEPGWTVTITPGQIEYLGNYGETTIVTPRPEPRATFNGHRYEAKTEAHSLVVDITHGQCSDGMSDRTYPDTVMVIADGKTVKGCGGPAVPPAKLAGTSWTIISIGGTAAAGDRPGTLAFSEDRLSGSSGCNRFSSPYAQTGDRLSISAVTSTKMACPGPAMEQESKLFEIFASEVRVSFRDGDTLVITGGNGGQVVLKRAI</sequence>
<dbReference type="RefSeq" id="WP_119763518.1">
    <property type="nucleotide sequence ID" value="NZ_QYUM01000003.1"/>
</dbReference>
<accession>A0A418WN34</accession>
<evidence type="ECO:0000256" key="1">
    <source>
        <dbReference type="SAM" id="SignalP"/>
    </source>
</evidence>
<dbReference type="InterPro" id="IPR005184">
    <property type="entry name" value="DUF306_Meta_HslJ"/>
</dbReference>
<dbReference type="Pfam" id="PF03724">
    <property type="entry name" value="META"/>
    <property type="match status" value="1"/>
</dbReference>
<evidence type="ECO:0000313" key="3">
    <source>
        <dbReference type="EMBL" id="RJF91413.1"/>
    </source>
</evidence>
<proteinExistence type="predicted"/>
<feature type="domain" description="DUF306" evidence="2">
    <location>
        <begin position="128"/>
        <end position="231"/>
    </location>
</feature>
<dbReference type="OrthoDB" id="5489750at2"/>
<reference evidence="3 4" key="1">
    <citation type="submission" date="2018-09" db="EMBL/GenBank/DDBJ databases">
        <authorList>
            <person name="Zhu H."/>
        </authorList>
    </citation>
    <scope>NUCLEOTIDE SEQUENCE [LARGE SCALE GENOMIC DNA]</scope>
    <source>
        <strain evidence="3 4">K2R01-6</strain>
    </source>
</reference>